<dbReference type="Pfam" id="PF06119">
    <property type="entry name" value="NIDO"/>
    <property type="match status" value="2"/>
</dbReference>
<evidence type="ECO:0000313" key="3">
    <source>
        <dbReference type="EMBL" id="MEK8027588.1"/>
    </source>
</evidence>
<accession>A0ABU9BDF2</accession>
<comment type="caution">
    <text evidence="3">The sequence shown here is derived from an EMBL/GenBank/DDBJ whole genome shotgun (WGS) entry which is preliminary data.</text>
</comment>
<dbReference type="InterPro" id="IPR052749">
    <property type="entry name" value="Alpha-tectorin"/>
</dbReference>
<dbReference type="Proteomes" id="UP001368500">
    <property type="component" value="Unassembled WGS sequence"/>
</dbReference>
<dbReference type="InterPro" id="IPR003886">
    <property type="entry name" value="NIDO_dom"/>
</dbReference>
<dbReference type="EMBL" id="JBBUTF010000015">
    <property type="protein sequence ID" value="MEK8027588.1"/>
    <property type="molecule type" value="Genomic_DNA"/>
</dbReference>
<evidence type="ECO:0000313" key="4">
    <source>
        <dbReference type="Proteomes" id="UP001368500"/>
    </source>
</evidence>
<evidence type="ECO:0000259" key="2">
    <source>
        <dbReference type="SMART" id="SM00539"/>
    </source>
</evidence>
<evidence type="ECO:0000256" key="1">
    <source>
        <dbReference type="SAM" id="SignalP"/>
    </source>
</evidence>
<keyword evidence="4" id="KW-1185">Reference proteome</keyword>
<feature type="signal peptide" evidence="1">
    <location>
        <begin position="1"/>
        <end position="37"/>
    </location>
</feature>
<dbReference type="SMART" id="SM00539">
    <property type="entry name" value="NIDO"/>
    <property type="match status" value="1"/>
</dbReference>
<organism evidence="3 4">
    <name type="scientific">Pseudaquabacterium rugosum</name>
    <dbReference type="NCBI Taxonomy" id="2984194"/>
    <lineage>
        <taxon>Bacteria</taxon>
        <taxon>Pseudomonadati</taxon>
        <taxon>Pseudomonadota</taxon>
        <taxon>Betaproteobacteria</taxon>
        <taxon>Burkholderiales</taxon>
        <taxon>Sphaerotilaceae</taxon>
        <taxon>Pseudaquabacterium</taxon>
    </lineage>
</organism>
<reference evidence="3 4" key="1">
    <citation type="submission" date="2024-04" db="EMBL/GenBank/DDBJ databases">
        <title>Novel species of the genus Ideonella isolated from streams.</title>
        <authorList>
            <person name="Lu H."/>
        </authorList>
    </citation>
    <scope>NUCLEOTIDE SEQUENCE [LARGE SCALE GENOMIC DNA]</scope>
    <source>
        <strain evidence="3 4">BYS139W</strain>
    </source>
</reference>
<sequence>MLQHTGGRMPRDRVIGRRAAGWMAAAAMLAASGAAQADMSVVLGGLGGTSGYGTQVMTPNDDQSSSRLDLPFTLNFYDSVFSTFFVNNNGNITFNGAVGTFTPTAFPIASQPMIAPYWGDVDTRCNTCGAVYVATPNADTVVVTWDRVGYFAGHADRTNTFQLVLRDRDDTNAAGQVGANFDIEFRYGQLTWTTGDASGGSGGTGGVPAQAGLDAGNRTDFFTLPGSRTASVVALADTSNVSAATPGLWSFSVRNGETPGATSDNPLMPVVNDGSWSFNFNIGPNTNGGIGVNGRPIFIDPVIAVGYDYAVSSGPNFQSVLLPVGIGDGLYDLWLWDSALGAWVDSGTDLSGGVSHDFGTAGVDRFRIAGIETAAGLNPNDTNAFVTGLTFVSGGSVQMSMTPITVDTGTGGGGTNPVPLPGSLPLAALGLAALWARQRRQRAH</sequence>
<protein>
    <submittedName>
        <fullName evidence="3">Nidogen-like domain-containing protein</fullName>
    </submittedName>
</protein>
<gene>
    <name evidence="3" type="ORF">AACH11_16615</name>
</gene>
<dbReference type="PANTHER" id="PTHR46160">
    <property type="entry name" value="ALPHA-TECTORIN-RELATED"/>
    <property type="match status" value="1"/>
</dbReference>
<dbReference type="RefSeq" id="WP_341375370.1">
    <property type="nucleotide sequence ID" value="NZ_JBBUTF010000015.1"/>
</dbReference>
<name>A0ABU9BDF2_9BURK</name>
<feature type="chain" id="PRO_5047417495" evidence="1">
    <location>
        <begin position="38"/>
        <end position="444"/>
    </location>
</feature>
<dbReference type="PANTHER" id="PTHR46160:SF3">
    <property type="entry name" value="ALPHA-TECTORIN"/>
    <property type="match status" value="1"/>
</dbReference>
<keyword evidence="1" id="KW-0732">Signal</keyword>
<proteinExistence type="predicted"/>
<feature type="domain" description="NIDO" evidence="2">
    <location>
        <begin position="116"/>
        <end position="258"/>
    </location>
</feature>